<proteinExistence type="inferred from homology"/>
<dbReference type="PANTHER" id="PTHR36929:SF5">
    <property type="entry name" value="BLR6751 PROTEIN"/>
    <property type="match status" value="1"/>
</dbReference>
<evidence type="ECO:0000256" key="1">
    <source>
        <dbReference type="ARBA" id="ARBA00006817"/>
    </source>
</evidence>
<dbReference type="AlphaFoldDB" id="A0A5C5WAR1"/>
<evidence type="ECO:0000313" key="3">
    <source>
        <dbReference type="EMBL" id="TWT46692.1"/>
    </source>
</evidence>
<evidence type="ECO:0000259" key="2">
    <source>
        <dbReference type="Pfam" id="PF08327"/>
    </source>
</evidence>
<dbReference type="SUPFAM" id="SSF55961">
    <property type="entry name" value="Bet v1-like"/>
    <property type="match status" value="3"/>
</dbReference>
<dbReference type="Proteomes" id="UP000318995">
    <property type="component" value="Unassembled WGS sequence"/>
</dbReference>
<feature type="domain" description="Activator of Hsp90 ATPase homologue 1/2-like C-terminal" evidence="2">
    <location>
        <begin position="168"/>
        <end position="307"/>
    </location>
</feature>
<dbReference type="EMBL" id="SJPH01000003">
    <property type="protein sequence ID" value="TWT46692.1"/>
    <property type="molecule type" value="Genomic_DNA"/>
</dbReference>
<dbReference type="CDD" id="cd07814">
    <property type="entry name" value="SRPBCC_CalC_Aha1-like"/>
    <property type="match status" value="1"/>
</dbReference>
<dbReference type="Pfam" id="PF08327">
    <property type="entry name" value="AHSA1"/>
    <property type="match status" value="3"/>
</dbReference>
<evidence type="ECO:0000313" key="4">
    <source>
        <dbReference type="Proteomes" id="UP000318995"/>
    </source>
</evidence>
<comment type="similarity">
    <text evidence="1">Belongs to the AHA1 family.</text>
</comment>
<name>A0A5C5WAR1_9BACT</name>
<sequence>MVASNAGDASQPTGYALRFERSLAAPRALVWAAWTEPERLAAWCCPTGCDMLFAEGDLQPGGAWRSGMRTLAGREYIACGEYREIAPTERLVFTHRWERADGLSPETIVTVTLSDESEGCTRLVLEQCALPDERNRNDHHSGWSEAIDNLAAHLDTVQSDIVLCRVFDAPRELVWQAWTESEHIAGWFGPACFTTRVVENDFRPGGAYRYVMIGPDGTEYPFGGSFLEIRPHECVVATDEFDEGFSLDNVELLPRGMVTTTLFEDVGGRTRVTIRIAHPTIEDRDRHDDMGVIGGWRSSFHCLDELLSEVQEQNRSIEVERVIAAPRELAYDAFLDTTNITHWWGPEGFTTTTRAVQTRPDGRWRFTMHGPDGRDYENLVIYRELSRPERLCYDHPGGEEFENVSMNTTVTFTEVEPDKTRVTMQMTFATAAERDRVEQAYGAIEGAHHTLARLAQRLETSPSPTT</sequence>
<comment type="caution">
    <text evidence="3">The sequence shown here is derived from an EMBL/GenBank/DDBJ whole genome shotgun (WGS) entry which is preliminary data.</text>
</comment>
<keyword evidence="4" id="KW-1185">Reference proteome</keyword>
<accession>A0A5C5WAR1</accession>
<reference evidence="3 4" key="1">
    <citation type="submission" date="2019-02" db="EMBL/GenBank/DDBJ databases">
        <title>Deep-cultivation of Planctomycetes and their phenomic and genomic characterization uncovers novel biology.</title>
        <authorList>
            <person name="Wiegand S."/>
            <person name="Jogler M."/>
            <person name="Boedeker C."/>
            <person name="Pinto D."/>
            <person name="Vollmers J."/>
            <person name="Rivas-Marin E."/>
            <person name="Kohn T."/>
            <person name="Peeters S.H."/>
            <person name="Heuer A."/>
            <person name="Rast P."/>
            <person name="Oberbeckmann S."/>
            <person name="Bunk B."/>
            <person name="Jeske O."/>
            <person name="Meyerdierks A."/>
            <person name="Storesund J.E."/>
            <person name="Kallscheuer N."/>
            <person name="Luecker S."/>
            <person name="Lage O.M."/>
            <person name="Pohl T."/>
            <person name="Merkel B.J."/>
            <person name="Hornburger P."/>
            <person name="Mueller R.-W."/>
            <person name="Bruemmer F."/>
            <person name="Labrenz M."/>
            <person name="Spormann A.M."/>
            <person name="Op Den Camp H."/>
            <person name="Overmann J."/>
            <person name="Amann R."/>
            <person name="Jetten M.S.M."/>
            <person name="Mascher T."/>
            <person name="Medema M.H."/>
            <person name="Devos D.P."/>
            <person name="Kaster A.-K."/>
            <person name="Ovreas L."/>
            <person name="Rohde M."/>
            <person name="Galperin M.Y."/>
            <person name="Jogler C."/>
        </authorList>
    </citation>
    <scope>NUCLEOTIDE SEQUENCE [LARGE SCALE GENOMIC DNA]</scope>
    <source>
        <strain evidence="3 4">Pla111</strain>
    </source>
</reference>
<protein>
    <recommendedName>
        <fullName evidence="2">Activator of Hsp90 ATPase homologue 1/2-like C-terminal domain-containing protein</fullName>
    </recommendedName>
</protein>
<dbReference type="RefSeq" id="WP_197524877.1">
    <property type="nucleotide sequence ID" value="NZ_SJPH01000003.1"/>
</dbReference>
<gene>
    <name evidence="3" type="ORF">Pla111_17930</name>
</gene>
<dbReference type="Gene3D" id="3.30.530.20">
    <property type="match status" value="3"/>
</dbReference>
<feature type="domain" description="Activator of Hsp90 ATPase homologue 1/2-like C-terminal" evidence="2">
    <location>
        <begin position="325"/>
        <end position="459"/>
    </location>
</feature>
<dbReference type="InterPro" id="IPR023393">
    <property type="entry name" value="START-like_dom_sf"/>
</dbReference>
<dbReference type="InterPro" id="IPR013538">
    <property type="entry name" value="ASHA1/2-like_C"/>
</dbReference>
<dbReference type="PANTHER" id="PTHR36929">
    <property type="entry name" value="ATTACHMENT SUBUNIT, PUTATIVE-RELATED"/>
    <property type="match status" value="1"/>
</dbReference>
<organism evidence="3 4">
    <name type="scientific">Botrimarina hoheduenensis</name>
    <dbReference type="NCBI Taxonomy" id="2528000"/>
    <lineage>
        <taxon>Bacteria</taxon>
        <taxon>Pseudomonadati</taxon>
        <taxon>Planctomycetota</taxon>
        <taxon>Planctomycetia</taxon>
        <taxon>Pirellulales</taxon>
        <taxon>Lacipirellulaceae</taxon>
        <taxon>Botrimarina</taxon>
    </lineage>
</organism>
<feature type="domain" description="Activator of Hsp90 ATPase homologue 1/2-like C-terminal" evidence="2">
    <location>
        <begin position="25"/>
        <end position="154"/>
    </location>
</feature>